<organism evidence="7">
    <name type="scientific">Hibiscus syriacus</name>
    <name type="common">Rose of Sharon</name>
    <dbReference type="NCBI Taxonomy" id="106335"/>
    <lineage>
        <taxon>Eukaryota</taxon>
        <taxon>Viridiplantae</taxon>
        <taxon>Streptophyta</taxon>
        <taxon>Embryophyta</taxon>
        <taxon>Tracheophyta</taxon>
        <taxon>Spermatophyta</taxon>
        <taxon>Magnoliopsida</taxon>
        <taxon>eudicotyledons</taxon>
        <taxon>Gunneridae</taxon>
        <taxon>Pentapetalae</taxon>
        <taxon>rosids</taxon>
        <taxon>malvids</taxon>
        <taxon>Malvales</taxon>
        <taxon>Malvaceae</taxon>
        <taxon>Malvoideae</taxon>
        <taxon>Hibiscus</taxon>
    </lineage>
</organism>
<comment type="caution">
    <text evidence="7">The sequence shown here is derived from an EMBL/GenBank/DDBJ whole genome shotgun (WGS) entry which is preliminary data.</text>
</comment>
<dbReference type="GO" id="GO:0046872">
    <property type="term" value="F:metal ion binding"/>
    <property type="evidence" value="ECO:0007669"/>
    <property type="project" value="UniProtKB-KW"/>
</dbReference>
<evidence type="ECO:0000256" key="4">
    <source>
        <dbReference type="ARBA" id="ARBA00022833"/>
    </source>
</evidence>
<keyword evidence="1 7" id="KW-0489">Methyltransferase</keyword>
<dbReference type="SUPFAM" id="SSF56672">
    <property type="entry name" value="DNA/RNA polymerases"/>
    <property type="match status" value="1"/>
</dbReference>
<evidence type="ECO:0000313" key="7">
    <source>
        <dbReference type="EMBL" id="KAE8720432.1"/>
    </source>
</evidence>
<feature type="compositionally biased region" description="Polar residues" evidence="5">
    <location>
        <begin position="476"/>
        <end position="485"/>
    </location>
</feature>
<dbReference type="GO" id="GO:0009086">
    <property type="term" value="P:methionine biosynthetic process"/>
    <property type="evidence" value="ECO:0007669"/>
    <property type="project" value="TreeGrafter"/>
</dbReference>
<accession>A0A6A3BZJ9</accession>
<evidence type="ECO:0000256" key="1">
    <source>
        <dbReference type="ARBA" id="ARBA00022603"/>
    </source>
</evidence>
<evidence type="ECO:0000256" key="5">
    <source>
        <dbReference type="SAM" id="MobiDB-lite"/>
    </source>
</evidence>
<dbReference type="CDD" id="cd01650">
    <property type="entry name" value="RT_nLTR_like"/>
    <property type="match status" value="1"/>
</dbReference>
<evidence type="ECO:0000259" key="6">
    <source>
        <dbReference type="PROSITE" id="PS50878"/>
    </source>
</evidence>
<sequence length="1402" mass="156275">MSFRLNKANGGFQHPGDAFIDEGVPSSDGTAYWRRSWNATVLTSTIPSGVPNVSSLLLTSFAPASLDNLPNDFEQVHLDYLEAGVDIIITASYQATIQGFEAKGFSREQSESLLKKSVEIAIEARQMYFERCSKSSNDGIGDGKVLKKRPIKKWRTLTVSSGCTLAGLMEPDFSVDSSLFGGWTDQNLDYFPPNLRDGIPTVCPPSEILEEGISEWRLSLVGQFLGVAPSFTSLHRTVESLWSKALLGSQLQVSSAGNNIFVFSFSSESARDWVLQNGPWHVHNKPLILRNWEPNLKRLSFSLSKIPVWVHLFNVPLELFSRTGLSYIASAIGIPISTDTITATKSRLEFAKVCIEIGVKDVIPKLIEVVLKDGQTTSINVEKKAAIPNIAATHVGGIEVLQEPEKFAYQPTATAEANLQNINDSIDAAKKDTVVGGEANARRKEVEIEVNVPDQIEKLNYANDAATKNTKEVTAADSSSVNVPTSDHETHEPTEVNEVGNEQPAVLKRGRSRPLKENAKTQFSGSSNRFELLNSAEEIPNSLESFQRKRRAASLGVHSFVEFIAPGVSDHCMSLTWLFKEVPANKPKPFKFFNFWAAHPNFINVVSQSWLQPAHGNPMQILLTKLKRLKECLTRFNKENYSMISDRVKLKRIELENQQLLILKRQETIEKELLLQEELNTLEVAEVAFLKQKAKRDTIGVLVDDQGNRLESFEAMSKEIISFYFNLIGTADNMVKDIDPNLLKDLLNYSLPYEASSSLVKEITREEIQKVVFCQGNDKAPGPDGFTPFFFKNSWNIVNEDVVAAVKFFFLSATIHPAFNSTIIALVPKIPNPSAVKDYRPISYCSVIYKIITKIIVRRLTDFLPDIITLNQTAFIRGRSIIDNTLLAQEMVKGYGRKSISPRCALKIDLHKAFDSIHWGFIIQILKALNLPLAFIAWIEACFTEAWFSISFNGTLIGYFKGARGLRQGDPLSPYLFVLAMNILSRMLNLAAERGIFGFHPKCRKIGLTHLSFADDLLVFCKGNIDSVVGVLTILDRFYEVFGLKLNPAKCEIFVAGIPTRTIENLRIITGFQIGSLPIRYLGIPLVTRKLTEKDCQALIDNIKLKLHHWSSRNLSYAGRLELIRSVLFNVSNYWCRQLVLPTSILKKVDQICSRYFWKGADKFVAGARVSWDNICVSKSEGGLRLKNIKTWNKACLIILIRKFLAGNGSLWCPILVAASVGSYGAYLADGSEYSGHYGDTMTVKALKEFHRRRVQVLAESGPDLIAFETVPNKIEAQAYAELLEEEHLKIPAWFTFNSKDGVNVVSGDSLLHCASIAESFKQVVAVGINCTPSRFILDLILEIKKQNSGVKDEDFISYVSKWCEVGVSLVGGCCSTPNTIKAIYMTLSHRSPAAPKQKLAT</sequence>
<dbReference type="GO" id="GO:0033528">
    <property type="term" value="P:S-methylmethionine cycle"/>
    <property type="evidence" value="ECO:0007669"/>
    <property type="project" value="TreeGrafter"/>
</dbReference>
<keyword evidence="2 7" id="KW-0808">Transferase</keyword>
<dbReference type="PROSITE" id="PS50878">
    <property type="entry name" value="RT_POL"/>
    <property type="match status" value="1"/>
</dbReference>
<dbReference type="InterPro" id="IPR003726">
    <property type="entry name" value="HCY_dom"/>
</dbReference>
<reference evidence="7" key="1">
    <citation type="submission" date="2019-09" db="EMBL/GenBank/DDBJ databases">
        <title>Draft genome information of white flower Hibiscus syriacus.</title>
        <authorList>
            <person name="Kim Y.-M."/>
        </authorList>
    </citation>
    <scope>NUCLEOTIDE SEQUENCE [LARGE SCALE GENOMIC DNA]</scope>
    <source>
        <strain evidence="7">YM2019G1</strain>
        <tissue evidence="7">Leaf</tissue>
    </source>
</reference>
<dbReference type="Pfam" id="PF02574">
    <property type="entry name" value="S-methyl_trans"/>
    <property type="match status" value="2"/>
</dbReference>
<dbReference type="GO" id="GO:0032259">
    <property type="term" value="P:methylation"/>
    <property type="evidence" value="ECO:0007669"/>
    <property type="project" value="UniProtKB-KW"/>
</dbReference>
<gene>
    <name evidence="7" type="ORF">F3Y22_tig00019690pilonHSYRG00003</name>
</gene>
<evidence type="ECO:0000256" key="3">
    <source>
        <dbReference type="ARBA" id="ARBA00022723"/>
    </source>
</evidence>
<dbReference type="InterPro" id="IPR025558">
    <property type="entry name" value="DUF4283"/>
</dbReference>
<dbReference type="SUPFAM" id="SSF82282">
    <property type="entry name" value="Homocysteine S-methyltransferase"/>
    <property type="match status" value="2"/>
</dbReference>
<dbReference type="InterPro" id="IPR036589">
    <property type="entry name" value="HCY_dom_sf"/>
</dbReference>
<dbReference type="PANTHER" id="PTHR46015:SF1">
    <property type="entry name" value="HOMOCYSTEINE S-METHYLTRANSFERASE-LIKE ISOFORM 1"/>
    <property type="match status" value="1"/>
</dbReference>
<dbReference type="PANTHER" id="PTHR46015">
    <property type="entry name" value="ZGC:172121"/>
    <property type="match status" value="1"/>
</dbReference>
<dbReference type="Pfam" id="PF00078">
    <property type="entry name" value="RVT_1"/>
    <property type="match status" value="1"/>
</dbReference>
<dbReference type="Pfam" id="PF14111">
    <property type="entry name" value="DUF4283"/>
    <property type="match status" value="1"/>
</dbReference>
<keyword evidence="3" id="KW-0479">Metal-binding</keyword>
<dbReference type="Gene3D" id="3.20.20.330">
    <property type="entry name" value="Homocysteine-binding-like domain"/>
    <property type="match status" value="2"/>
</dbReference>
<dbReference type="InterPro" id="IPR000477">
    <property type="entry name" value="RT_dom"/>
</dbReference>
<dbReference type="InterPro" id="IPR051486">
    <property type="entry name" value="Hcy_S-methyltransferase"/>
</dbReference>
<name>A0A6A3BZJ9_HIBSY</name>
<keyword evidence="4" id="KW-0862">Zinc</keyword>
<protein>
    <submittedName>
        <fullName evidence="7">Homocysteine S-methyltransferase 2</fullName>
    </submittedName>
</protein>
<dbReference type="InterPro" id="IPR043502">
    <property type="entry name" value="DNA/RNA_pol_sf"/>
</dbReference>
<feature type="domain" description="Reverse transcriptase" evidence="6">
    <location>
        <begin position="808"/>
        <end position="1086"/>
    </location>
</feature>
<evidence type="ECO:0000256" key="2">
    <source>
        <dbReference type="ARBA" id="ARBA00022679"/>
    </source>
</evidence>
<dbReference type="GO" id="GO:0008898">
    <property type="term" value="F:S-adenosylmethionine-homocysteine S-methyltransferase activity"/>
    <property type="evidence" value="ECO:0007669"/>
    <property type="project" value="TreeGrafter"/>
</dbReference>
<dbReference type="EMBL" id="VEPZ02000724">
    <property type="protein sequence ID" value="KAE8720432.1"/>
    <property type="molecule type" value="Genomic_DNA"/>
</dbReference>
<feature type="region of interest" description="Disordered" evidence="5">
    <location>
        <begin position="470"/>
        <end position="500"/>
    </location>
</feature>
<proteinExistence type="predicted"/>